<proteinExistence type="predicted"/>
<dbReference type="InterPro" id="IPR046733">
    <property type="entry name" value="DUF6625"/>
</dbReference>
<dbReference type="PATRIC" id="fig|1194971.3.peg.1491"/>
<dbReference type="RefSeq" id="WP_047035954.1">
    <property type="nucleotide sequence ID" value="NZ_CP011403.1"/>
</dbReference>
<dbReference type="Proteomes" id="UP000035027">
    <property type="component" value="Chromosome"/>
</dbReference>
<sequence length="326" mass="39278">MKKKICFIIPYFGNFKNYFQLFLNSCRLNSDINWLIITDNKDEYDYPKNVKRIELGFNDLRKKIQEKFDFNIPLSKPYKLCDFKVSYGYIFEDQIRDFDFWGYCDTDLIFGNIRKFITDDILDNYDKIGYLGHFTLIKNTSELNRAFALSIDGETPIYEKIFSSNNNYSFDEEFNGSINNIFISNDYKIFTDMNEAGLYTKTSNFKLTKMDLLNHKYNVEKLKKAFFVYDNGSLLRYSNDGNKLTVEEYLYIHFQSRKMKVTIPMNSRRYKIIPNSFDDLEKYPITISNFNKIKRKHFNFHYFRLRTCNLIDKIKKYIRMRFYGKS</sequence>
<dbReference type="EMBL" id="CP011403">
    <property type="protein sequence ID" value="AKI05028.1"/>
    <property type="molecule type" value="Genomic_DNA"/>
</dbReference>
<gene>
    <name evidence="1" type="ORF">LsR_01486</name>
</gene>
<reference evidence="1 2" key="1">
    <citation type="submission" date="2015-05" db="EMBL/GenBank/DDBJ databases">
        <title>Complete genome sequence of Lactobacillus salivarius Ren, a probiotic strain with antitumor activity.</title>
        <authorList>
            <person name="Sun E."/>
            <person name="Zhao L."/>
            <person name="Liu S."/>
            <person name="Zhang M."/>
            <person name="Guo H."/>
            <person name="Ren F."/>
        </authorList>
    </citation>
    <scope>NUCLEOTIDE SEQUENCE [LARGE SCALE GENOMIC DNA]</scope>
    <source>
        <strain evidence="1 2">Ren</strain>
    </source>
</reference>
<dbReference type="AlphaFoldDB" id="A0A0F7PVM1"/>
<name>A0A0F7PVM1_9LACO</name>
<accession>A0A0F7PVM1</accession>
<evidence type="ECO:0000313" key="2">
    <source>
        <dbReference type="Proteomes" id="UP000035027"/>
    </source>
</evidence>
<dbReference type="Pfam" id="PF20330">
    <property type="entry name" value="DUF6625"/>
    <property type="match status" value="1"/>
</dbReference>
<organism evidence="1 2">
    <name type="scientific">Ligilactobacillus salivarius str. Ren</name>
    <dbReference type="NCBI Taxonomy" id="1194971"/>
    <lineage>
        <taxon>Bacteria</taxon>
        <taxon>Bacillati</taxon>
        <taxon>Bacillota</taxon>
        <taxon>Bacilli</taxon>
        <taxon>Lactobacillales</taxon>
        <taxon>Lactobacillaceae</taxon>
        <taxon>Ligilactobacillus</taxon>
    </lineage>
</organism>
<evidence type="ECO:0000313" key="1">
    <source>
        <dbReference type="EMBL" id="AKI05028.1"/>
    </source>
</evidence>
<protein>
    <submittedName>
        <fullName evidence="1">Uncharacterized protein</fullName>
    </submittedName>
</protein>